<keyword evidence="4" id="KW-1185">Reference proteome</keyword>
<evidence type="ECO:0000256" key="2">
    <source>
        <dbReference type="SAM" id="Phobius"/>
    </source>
</evidence>
<sequence>MSGKRRLHHSLPPSPVYLHVSHCPPARLRTYPPTSSFRLLARSLTRAPPRNAAHPAQPQRHATGKLGSRPFERHSDGQLRCAALHLVDGFIVSAIAAAAAAVLDLLRSFAGSLAAGERGTKYGRE</sequence>
<keyword evidence="2" id="KW-1133">Transmembrane helix</keyword>
<reference evidence="3 4" key="1">
    <citation type="submission" date="2024-04" db="EMBL/GenBank/DDBJ databases">
        <title>Phyllosticta paracitricarpa is synonymous to the EU quarantine fungus P. citricarpa based on phylogenomic analyses.</title>
        <authorList>
            <consortium name="Lawrence Berkeley National Laboratory"/>
            <person name="Van Ingen-Buijs V.A."/>
            <person name="Van Westerhoven A.C."/>
            <person name="Haridas S."/>
            <person name="Skiadas P."/>
            <person name="Martin F."/>
            <person name="Groenewald J.Z."/>
            <person name="Crous P.W."/>
            <person name="Seidl M.F."/>
        </authorList>
    </citation>
    <scope>NUCLEOTIDE SEQUENCE [LARGE SCALE GENOMIC DNA]</scope>
    <source>
        <strain evidence="3 4">CBS 122670</strain>
    </source>
</reference>
<evidence type="ECO:0000256" key="1">
    <source>
        <dbReference type="SAM" id="MobiDB-lite"/>
    </source>
</evidence>
<evidence type="ECO:0000313" key="3">
    <source>
        <dbReference type="EMBL" id="KAK7548808.1"/>
    </source>
</evidence>
<feature type="transmembrane region" description="Helical" evidence="2">
    <location>
        <begin position="82"/>
        <end position="103"/>
    </location>
</feature>
<keyword evidence="2" id="KW-0812">Transmembrane</keyword>
<keyword evidence="2" id="KW-0472">Membrane</keyword>
<organism evidence="3 4">
    <name type="scientific">Phyllosticta citricarpa</name>
    <dbReference type="NCBI Taxonomy" id="55181"/>
    <lineage>
        <taxon>Eukaryota</taxon>
        <taxon>Fungi</taxon>
        <taxon>Dikarya</taxon>
        <taxon>Ascomycota</taxon>
        <taxon>Pezizomycotina</taxon>
        <taxon>Dothideomycetes</taxon>
        <taxon>Dothideomycetes incertae sedis</taxon>
        <taxon>Botryosphaeriales</taxon>
        <taxon>Phyllostictaceae</taxon>
        <taxon>Phyllosticta</taxon>
    </lineage>
</organism>
<proteinExistence type="predicted"/>
<name>A0ABR1MGP1_9PEZI</name>
<dbReference type="Proteomes" id="UP001365128">
    <property type="component" value="Unassembled WGS sequence"/>
</dbReference>
<evidence type="ECO:0000313" key="4">
    <source>
        <dbReference type="Proteomes" id="UP001365128"/>
    </source>
</evidence>
<protein>
    <submittedName>
        <fullName evidence="3">Uncharacterized protein</fullName>
    </submittedName>
</protein>
<comment type="caution">
    <text evidence="3">The sequence shown here is derived from an EMBL/GenBank/DDBJ whole genome shotgun (WGS) entry which is preliminary data.</text>
</comment>
<dbReference type="EMBL" id="JBBPDW010000010">
    <property type="protein sequence ID" value="KAK7548808.1"/>
    <property type="molecule type" value="Genomic_DNA"/>
</dbReference>
<gene>
    <name evidence="3" type="ORF">IWX46DRAFT_579998</name>
</gene>
<accession>A0ABR1MGP1</accession>
<feature type="region of interest" description="Disordered" evidence="1">
    <location>
        <begin position="44"/>
        <end position="72"/>
    </location>
</feature>